<evidence type="ECO:0000313" key="2">
    <source>
        <dbReference type="EMBL" id="MDZ8117643.1"/>
    </source>
</evidence>
<dbReference type="Proteomes" id="UP001290861">
    <property type="component" value="Unassembled WGS sequence"/>
</dbReference>
<evidence type="ECO:0000256" key="1">
    <source>
        <dbReference type="SAM" id="Phobius"/>
    </source>
</evidence>
<name>A0ABU5MU31_9BACT</name>
<sequence>MDVYIPLFRFASDIAMVVLIWLVQRIIYPSFYHIDADQFTAWHARYTRRISVVVIPLMMTQAVTTAFLLAQNPDPRLWMETVGLIAAWTVTFSLSVPCHKKLQESGKNEEVIHRLIATNWFRTAAWTLVLLLGLPPN</sequence>
<keyword evidence="1" id="KW-0812">Transmembrane</keyword>
<reference evidence="2 3" key="1">
    <citation type="journal article" date="2024" name="Appl. Environ. Microbiol.">
        <title>Pontiella agarivorans sp. nov., a novel marine anaerobic bacterium capable of degrading macroalgal polysaccharides and fixing nitrogen.</title>
        <authorList>
            <person name="Liu N."/>
            <person name="Kivenson V."/>
            <person name="Peng X."/>
            <person name="Cui Z."/>
            <person name="Lankiewicz T.S."/>
            <person name="Gosselin K.M."/>
            <person name="English C.J."/>
            <person name="Blair E.M."/>
            <person name="O'Malley M.A."/>
            <person name="Valentine D.L."/>
        </authorList>
    </citation>
    <scope>NUCLEOTIDE SEQUENCE [LARGE SCALE GENOMIC DNA]</scope>
    <source>
        <strain evidence="2 3">NLcol2</strain>
    </source>
</reference>
<dbReference type="RefSeq" id="WP_322607443.1">
    <property type="nucleotide sequence ID" value="NZ_JARVCO010000002.1"/>
</dbReference>
<feature type="transmembrane region" description="Helical" evidence="1">
    <location>
        <begin position="6"/>
        <end position="28"/>
    </location>
</feature>
<keyword evidence="3" id="KW-1185">Reference proteome</keyword>
<comment type="caution">
    <text evidence="2">The sequence shown here is derived from an EMBL/GenBank/DDBJ whole genome shotgun (WGS) entry which is preliminary data.</text>
</comment>
<accession>A0ABU5MU31</accession>
<feature type="transmembrane region" description="Helical" evidence="1">
    <location>
        <begin position="82"/>
        <end position="99"/>
    </location>
</feature>
<evidence type="ECO:0008006" key="4">
    <source>
        <dbReference type="Google" id="ProtNLM"/>
    </source>
</evidence>
<proteinExistence type="predicted"/>
<feature type="transmembrane region" description="Helical" evidence="1">
    <location>
        <begin position="49"/>
        <end position="70"/>
    </location>
</feature>
<keyword evidence="1" id="KW-1133">Transmembrane helix</keyword>
<keyword evidence="1" id="KW-0472">Membrane</keyword>
<organism evidence="2 3">
    <name type="scientific">Pontiella agarivorans</name>
    <dbReference type="NCBI Taxonomy" id="3038953"/>
    <lineage>
        <taxon>Bacteria</taxon>
        <taxon>Pseudomonadati</taxon>
        <taxon>Kiritimatiellota</taxon>
        <taxon>Kiritimatiellia</taxon>
        <taxon>Kiritimatiellales</taxon>
        <taxon>Pontiellaceae</taxon>
        <taxon>Pontiella</taxon>
    </lineage>
</organism>
<protein>
    <recommendedName>
        <fullName evidence="4">DUF4149 domain-containing protein</fullName>
    </recommendedName>
</protein>
<gene>
    <name evidence="2" type="ORF">P9H32_03310</name>
</gene>
<evidence type="ECO:0000313" key="3">
    <source>
        <dbReference type="Proteomes" id="UP001290861"/>
    </source>
</evidence>
<dbReference type="EMBL" id="JARVCO010000002">
    <property type="protein sequence ID" value="MDZ8117643.1"/>
    <property type="molecule type" value="Genomic_DNA"/>
</dbReference>